<feature type="region of interest" description="Disordered" evidence="1">
    <location>
        <begin position="41"/>
        <end position="65"/>
    </location>
</feature>
<proteinExistence type="predicted"/>
<feature type="region of interest" description="Disordered" evidence="1">
    <location>
        <begin position="1"/>
        <end position="25"/>
    </location>
</feature>
<evidence type="ECO:0000313" key="3">
    <source>
        <dbReference type="Proteomes" id="UP001500058"/>
    </source>
</evidence>
<name>A0ABP5VYN3_9ACTN</name>
<feature type="compositionally biased region" description="Low complexity" evidence="1">
    <location>
        <begin position="10"/>
        <end position="21"/>
    </location>
</feature>
<evidence type="ECO:0000256" key="1">
    <source>
        <dbReference type="SAM" id="MobiDB-lite"/>
    </source>
</evidence>
<organism evidence="2 3">
    <name type="scientific">Streptomyces glaucosporus</name>
    <dbReference type="NCBI Taxonomy" id="284044"/>
    <lineage>
        <taxon>Bacteria</taxon>
        <taxon>Bacillati</taxon>
        <taxon>Actinomycetota</taxon>
        <taxon>Actinomycetes</taxon>
        <taxon>Kitasatosporales</taxon>
        <taxon>Streptomycetaceae</taxon>
        <taxon>Streptomyces</taxon>
    </lineage>
</organism>
<feature type="compositionally biased region" description="Basic and acidic residues" evidence="1">
    <location>
        <begin position="52"/>
        <end position="65"/>
    </location>
</feature>
<gene>
    <name evidence="2" type="ORF">GCM10010420_51620</name>
</gene>
<sequence>MEAHEREPETTTGTESAEASGLRPRCAPVSMSELLASCAAADAVSTPPAAPEGRRERRASRAEAA</sequence>
<dbReference type="Proteomes" id="UP001500058">
    <property type="component" value="Unassembled WGS sequence"/>
</dbReference>
<comment type="caution">
    <text evidence="2">The sequence shown here is derived from an EMBL/GenBank/DDBJ whole genome shotgun (WGS) entry which is preliminary data.</text>
</comment>
<keyword evidence="3" id="KW-1185">Reference proteome</keyword>
<dbReference type="EMBL" id="BAAATJ010000034">
    <property type="protein sequence ID" value="GAA2415363.1"/>
    <property type="molecule type" value="Genomic_DNA"/>
</dbReference>
<protein>
    <submittedName>
        <fullName evidence="2">Uncharacterized protein</fullName>
    </submittedName>
</protein>
<dbReference type="RefSeq" id="WP_344633541.1">
    <property type="nucleotide sequence ID" value="NZ_BAAATJ010000034.1"/>
</dbReference>
<evidence type="ECO:0000313" key="2">
    <source>
        <dbReference type="EMBL" id="GAA2415363.1"/>
    </source>
</evidence>
<accession>A0ABP5VYN3</accession>
<reference evidence="3" key="1">
    <citation type="journal article" date="2019" name="Int. J. Syst. Evol. Microbiol.">
        <title>The Global Catalogue of Microorganisms (GCM) 10K type strain sequencing project: providing services to taxonomists for standard genome sequencing and annotation.</title>
        <authorList>
            <consortium name="The Broad Institute Genomics Platform"/>
            <consortium name="The Broad Institute Genome Sequencing Center for Infectious Disease"/>
            <person name="Wu L."/>
            <person name="Ma J."/>
        </authorList>
    </citation>
    <scope>NUCLEOTIDE SEQUENCE [LARGE SCALE GENOMIC DNA]</scope>
    <source>
        <strain evidence="3">JCM 6921</strain>
    </source>
</reference>